<proteinExistence type="predicted"/>
<dbReference type="AlphaFoldDB" id="A0A3A4R5D2"/>
<sequence length="117" mass="13214">MRRSILKTIIVISVVFCGLSRLYGETPAATEINDYIIKGYFEIPSIKYPGIQNTVAPDSIRGAGMFPESFDSMPERPVKQKQSALSRIPEPESLILLAVATTVLIQRWRRRNVGDYR</sequence>
<accession>A0A3A4R5D2</accession>
<comment type="caution">
    <text evidence="1">The sequence shown here is derived from an EMBL/GenBank/DDBJ whole genome shotgun (WGS) entry which is preliminary data.</text>
</comment>
<protein>
    <submittedName>
        <fullName evidence="1">Uncharacterized protein</fullName>
    </submittedName>
</protein>
<gene>
    <name evidence="1" type="ORF">C4541_01980</name>
</gene>
<dbReference type="Proteomes" id="UP000266426">
    <property type="component" value="Unassembled WGS sequence"/>
</dbReference>
<organism evidence="1 2">
    <name type="scientific">Candidatus Auribacter fodinae</name>
    <dbReference type="NCBI Taxonomy" id="2093366"/>
    <lineage>
        <taxon>Bacteria</taxon>
        <taxon>Pseudomonadati</taxon>
        <taxon>Candidatus Auribacterota</taxon>
        <taxon>Candidatus Auribacteria</taxon>
        <taxon>Candidatus Auribacterales</taxon>
        <taxon>Candidatus Auribacteraceae</taxon>
        <taxon>Candidatus Auribacter</taxon>
    </lineage>
</organism>
<evidence type="ECO:0000313" key="2">
    <source>
        <dbReference type="Proteomes" id="UP000266426"/>
    </source>
</evidence>
<name>A0A3A4R5D2_9BACT</name>
<dbReference type="EMBL" id="QZJZ01000013">
    <property type="protein sequence ID" value="RJP61396.1"/>
    <property type="molecule type" value="Genomic_DNA"/>
</dbReference>
<reference evidence="1 2" key="1">
    <citation type="journal article" date="2017" name="ISME J.">
        <title>Energy and carbon metabolisms in a deep terrestrial subsurface fluid microbial community.</title>
        <authorList>
            <person name="Momper L."/>
            <person name="Jungbluth S.P."/>
            <person name="Lee M.D."/>
            <person name="Amend J.P."/>
        </authorList>
    </citation>
    <scope>NUCLEOTIDE SEQUENCE [LARGE SCALE GENOMIC DNA]</scope>
    <source>
        <strain evidence="1">SURF_26</strain>
    </source>
</reference>
<evidence type="ECO:0000313" key="1">
    <source>
        <dbReference type="EMBL" id="RJP61396.1"/>
    </source>
</evidence>